<comment type="caution">
    <text evidence="2">The sequence shown here is derived from an EMBL/GenBank/DDBJ whole genome shotgun (WGS) entry which is preliminary data.</text>
</comment>
<evidence type="ECO:0000313" key="2">
    <source>
        <dbReference type="EMBL" id="NYI83560.1"/>
    </source>
</evidence>
<protein>
    <submittedName>
        <fullName evidence="2">CRISPR system Cascade subunit CasD</fullName>
    </submittedName>
</protein>
<proteinExistence type="predicted"/>
<dbReference type="Pfam" id="PF09704">
    <property type="entry name" value="Cas_Cas5d"/>
    <property type="match status" value="1"/>
</dbReference>
<dbReference type="GO" id="GO:0003723">
    <property type="term" value="F:RNA binding"/>
    <property type="evidence" value="ECO:0007669"/>
    <property type="project" value="InterPro"/>
</dbReference>
<reference evidence="2 3" key="1">
    <citation type="submission" date="2020-07" db="EMBL/GenBank/DDBJ databases">
        <title>Sequencing the genomes of 1000 actinobacteria strains.</title>
        <authorList>
            <person name="Klenk H.-P."/>
        </authorList>
    </citation>
    <scope>NUCLEOTIDE SEQUENCE [LARGE SCALE GENOMIC DNA]</scope>
    <source>
        <strain evidence="2 3">DSM 44065</strain>
    </source>
</reference>
<keyword evidence="3" id="KW-1185">Reference proteome</keyword>
<evidence type="ECO:0000313" key="3">
    <source>
        <dbReference type="Proteomes" id="UP000587002"/>
    </source>
</evidence>
<accession>A0A853AR13</accession>
<dbReference type="InterPro" id="IPR013422">
    <property type="entry name" value="CRISPR-assoc_prot_Cas5_N"/>
</dbReference>
<dbReference type="CDD" id="cd09756">
    <property type="entry name" value="Cas5_I-E"/>
    <property type="match status" value="1"/>
</dbReference>
<dbReference type="GO" id="GO:0051607">
    <property type="term" value="P:defense response to virus"/>
    <property type="evidence" value="ECO:0007669"/>
    <property type="project" value="UniProtKB-KW"/>
</dbReference>
<dbReference type="EMBL" id="JACCFJ010000001">
    <property type="protein sequence ID" value="NYI83560.1"/>
    <property type="molecule type" value="Genomic_DNA"/>
</dbReference>
<dbReference type="InterPro" id="IPR021124">
    <property type="entry name" value="CRISPR-assoc_prot_Cas5"/>
</dbReference>
<keyword evidence="1" id="KW-0051">Antiviral defense</keyword>
<dbReference type="InterPro" id="IPR010147">
    <property type="entry name" value="CRISPR-assoc_prot_CasD"/>
</dbReference>
<name>A0A853AR13_9PSEU</name>
<dbReference type="Proteomes" id="UP000587002">
    <property type="component" value="Unassembled WGS sequence"/>
</dbReference>
<dbReference type="NCBIfam" id="TIGR02593">
    <property type="entry name" value="CRISPR_cas5"/>
    <property type="match status" value="1"/>
</dbReference>
<sequence length="248" mass="28220">MTHTLALCLDAPMQSWGLRSRFQSRDTAQEPTKSGIVGLLAAALGIPRHDTDSIRRLATVRMGVRADREGIVERDFHTVNNVPNTEGKKHRTILSQRYYLADALFLVVLEHPDREELVRWHTALHRPRWPLYFGRRAFVPARPLVAPHPDDECLGIADRSLEATLEGHCWLENRSDLRERARRALAEGQEHLLRTLIDTDPTDELAEPRQDVPQSFHPRNRLFTSRSVRTGHVPLTTALIHSGAHPCT</sequence>
<gene>
    <name evidence="2" type="ORF">HNR68_002190</name>
</gene>
<dbReference type="RefSeq" id="WP_179720126.1">
    <property type="nucleotide sequence ID" value="NZ_BAABFH010000001.1"/>
</dbReference>
<dbReference type="AlphaFoldDB" id="A0A853AR13"/>
<dbReference type="GO" id="GO:0043571">
    <property type="term" value="P:maintenance of CRISPR repeat elements"/>
    <property type="evidence" value="ECO:0007669"/>
    <property type="project" value="InterPro"/>
</dbReference>
<dbReference type="Gene3D" id="3.30.70.2660">
    <property type="match status" value="1"/>
</dbReference>
<organism evidence="2 3">
    <name type="scientific">Saccharopolyspora hordei</name>
    <dbReference type="NCBI Taxonomy" id="1838"/>
    <lineage>
        <taxon>Bacteria</taxon>
        <taxon>Bacillati</taxon>
        <taxon>Actinomycetota</taxon>
        <taxon>Actinomycetes</taxon>
        <taxon>Pseudonocardiales</taxon>
        <taxon>Pseudonocardiaceae</taxon>
        <taxon>Saccharopolyspora</taxon>
    </lineage>
</organism>
<dbReference type="NCBIfam" id="TIGR01868">
    <property type="entry name" value="casD_Cas5e"/>
    <property type="match status" value="1"/>
</dbReference>
<evidence type="ECO:0000256" key="1">
    <source>
        <dbReference type="ARBA" id="ARBA00023118"/>
    </source>
</evidence>